<dbReference type="Proteomes" id="UP000290932">
    <property type="component" value="Unassembled WGS sequence"/>
</dbReference>
<dbReference type="AlphaFoldDB" id="A0A498GZR9"/>
<evidence type="ECO:0000313" key="1">
    <source>
        <dbReference type="EMBL" id="RXE56022.1"/>
    </source>
</evidence>
<evidence type="ECO:0000313" key="2">
    <source>
        <dbReference type="Proteomes" id="UP000290932"/>
    </source>
</evidence>
<reference evidence="1 2" key="1">
    <citation type="journal article" date="2015" name="Int. J. Syst. Evol. Microbiol.">
        <title>Methanoculleus taiwanensis sp. nov., a methanogen isolated from deep marine sediment at the deformation front area near Taiwan.</title>
        <authorList>
            <person name="Weng C.Y."/>
            <person name="Chen S.C."/>
            <person name="Lai M.C."/>
            <person name="Wu S.Y."/>
            <person name="Lin S."/>
            <person name="Yang T.F."/>
            <person name="Chen P.C."/>
        </authorList>
    </citation>
    <scope>NUCLEOTIDE SEQUENCE [LARGE SCALE GENOMIC DNA]</scope>
    <source>
        <strain evidence="1 2">CYW4</strain>
    </source>
</reference>
<gene>
    <name evidence="1" type="ORF">ABH15_07430</name>
</gene>
<accession>A0A498GZR9</accession>
<proteinExistence type="predicted"/>
<organism evidence="1 2">
    <name type="scientific">Methanoculleus taiwanensis</name>
    <dbReference type="NCBI Taxonomy" id="1550565"/>
    <lineage>
        <taxon>Archaea</taxon>
        <taxon>Methanobacteriati</taxon>
        <taxon>Methanobacteriota</taxon>
        <taxon>Stenosarchaea group</taxon>
        <taxon>Methanomicrobia</taxon>
        <taxon>Methanomicrobiales</taxon>
        <taxon>Methanomicrobiaceae</taxon>
        <taxon>Methanoculleus</taxon>
    </lineage>
</organism>
<dbReference type="EMBL" id="LHQS01000002">
    <property type="protein sequence ID" value="RXE56022.1"/>
    <property type="molecule type" value="Genomic_DNA"/>
</dbReference>
<keyword evidence="2" id="KW-1185">Reference proteome</keyword>
<sequence>MHNERCSVCKDTVERLLREIYGEVRRNYRIKIGTLPEDYHGQRIYGQLSTIYSALQNCRGSTEFVRARNIEADYFVPEPGFIVEFDESQHFTEPRKIALSYYPSDLKTGFSREAWVKHCDEIHAHDDEPPFRDEQRAWYDTLRDFLPEIKGFLPTVRLYAKEREWCRMDPSKDEDREKMKNIISERQRNTDIEAIADPNPKFGRVIIAGPWEGNITRAKALMEDIIQQWPTQDRVAFFVTPGAFLRFPWPEHFPAPSDNLHPPEETLTLLRNTAQEYCDRLLDEKLRSDLARHADYLTIGIDSADETKSNGYQVEFVAVVDLKTNQYFWTGKSYPDSPQQNRLIRVSDLSSHFIQIPIGKVMVLGCHDLKMFSNRGRAAANTVPGSTWRKTVHQEIDQLITQEKPVIILQHPHTTDRYRSWYTEWNELASRCPPEVTYISSGLYYYYGEKCRSSLADVRKYTRRGPSIDFVVHVEGTHQSTATIAENLPGKTKPEEPEKRIPAKAQKQYHPEFENLIETYREMAGPLFRKGGTSSKENYVVKIKEMPPGVMYYFCHFPQEKKFSVELAVNKARAPQFETMIRDLKQKPFERLPDSTFWEQKTKDGTWLRLQFFYPDDAPAFTVVQGMFDLIDQSYPEIAQY</sequence>
<name>A0A498GZR9_9EURY</name>
<protein>
    <submittedName>
        <fullName evidence="1">Uncharacterized protein</fullName>
    </submittedName>
</protein>
<comment type="caution">
    <text evidence="1">The sequence shown here is derived from an EMBL/GenBank/DDBJ whole genome shotgun (WGS) entry which is preliminary data.</text>
</comment>